<dbReference type="SMART" id="SM00448">
    <property type="entry name" value="REC"/>
    <property type="match status" value="1"/>
</dbReference>
<dbReference type="RefSeq" id="WP_071805007.1">
    <property type="nucleotide sequence ID" value="NZ_MEIA01000107.1"/>
</dbReference>
<protein>
    <recommendedName>
        <fullName evidence="3">Response regulatory domain-containing protein</fullName>
    </recommendedName>
</protein>
<dbReference type="GO" id="GO:0000160">
    <property type="term" value="P:phosphorelay signal transduction system"/>
    <property type="evidence" value="ECO:0007669"/>
    <property type="project" value="InterPro"/>
</dbReference>
<dbReference type="PANTHER" id="PTHR44591:SF23">
    <property type="entry name" value="CHEY SUBFAMILY"/>
    <property type="match status" value="1"/>
</dbReference>
<dbReference type="EMBL" id="MEIA01000107">
    <property type="protein sequence ID" value="OJF14231.1"/>
    <property type="molecule type" value="Genomic_DNA"/>
</dbReference>
<dbReference type="Proteomes" id="UP000182486">
    <property type="component" value="Unassembled WGS sequence"/>
</dbReference>
<dbReference type="Pfam" id="PF00072">
    <property type="entry name" value="Response_reg"/>
    <property type="match status" value="1"/>
</dbReference>
<dbReference type="InterPro" id="IPR011006">
    <property type="entry name" value="CheY-like_superfamily"/>
</dbReference>
<dbReference type="InterPro" id="IPR001789">
    <property type="entry name" value="Sig_transdc_resp-reg_receiver"/>
</dbReference>
<comment type="caution">
    <text evidence="4">The sequence shown here is derived from an EMBL/GenBank/DDBJ whole genome shotgun (WGS) entry which is preliminary data.</text>
</comment>
<keyword evidence="5" id="KW-1185">Reference proteome</keyword>
<feature type="domain" description="Response regulatory" evidence="3">
    <location>
        <begin position="3"/>
        <end position="117"/>
    </location>
</feature>
<evidence type="ECO:0000313" key="5">
    <source>
        <dbReference type="Proteomes" id="UP000182486"/>
    </source>
</evidence>
<accession>A0A1K0FN20</accession>
<proteinExistence type="predicted"/>
<feature type="modified residue" description="4-aspartylphosphate" evidence="2">
    <location>
        <position position="53"/>
    </location>
</feature>
<dbReference type="SUPFAM" id="SSF52172">
    <property type="entry name" value="CheY-like"/>
    <property type="match status" value="1"/>
</dbReference>
<dbReference type="AlphaFoldDB" id="A0A1K0FN20"/>
<evidence type="ECO:0000256" key="2">
    <source>
        <dbReference type="PROSITE-ProRule" id="PRU00169"/>
    </source>
</evidence>
<evidence type="ECO:0000259" key="3">
    <source>
        <dbReference type="PROSITE" id="PS50110"/>
    </source>
</evidence>
<dbReference type="PANTHER" id="PTHR44591">
    <property type="entry name" value="STRESS RESPONSE REGULATOR PROTEIN 1"/>
    <property type="match status" value="1"/>
</dbReference>
<dbReference type="Gene3D" id="3.40.50.2300">
    <property type="match status" value="1"/>
</dbReference>
<gene>
    <name evidence="4" type="ORF">BG844_10805</name>
</gene>
<evidence type="ECO:0000256" key="1">
    <source>
        <dbReference type="ARBA" id="ARBA00022553"/>
    </source>
</evidence>
<organism evidence="4 5">
    <name type="scientific">Couchioplanes caeruleus subsp. caeruleus</name>
    <dbReference type="NCBI Taxonomy" id="56427"/>
    <lineage>
        <taxon>Bacteria</taxon>
        <taxon>Bacillati</taxon>
        <taxon>Actinomycetota</taxon>
        <taxon>Actinomycetes</taxon>
        <taxon>Micromonosporales</taxon>
        <taxon>Micromonosporaceae</taxon>
        <taxon>Couchioplanes</taxon>
    </lineage>
</organism>
<dbReference type="PROSITE" id="PS50110">
    <property type="entry name" value="RESPONSE_REGULATORY"/>
    <property type="match status" value="1"/>
</dbReference>
<evidence type="ECO:0000313" key="4">
    <source>
        <dbReference type="EMBL" id="OJF14231.1"/>
    </source>
</evidence>
<sequence length="124" mass="13331">MARLLVVDNEPDICALIARHLVRAGHEVLCAHEAATALAEVALHGPPDAAVLDVDMPGVDGYELLERLRTAHPRLPALFLTVLWGADVQTRTEDYDARYVAKPFTAAALCDAVADLLAQPGTPR</sequence>
<name>A0A1K0FN20_9ACTN</name>
<reference evidence="4 5" key="1">
    <citation type="submission" date="2016-09" db="EMBL/GenBank/DDBJ databases">
        <title>Couchioplanes caeruleus draft genome sequence.</title>
        <authorList>
            <person name="Sheehan J."/>
            <person name="Caffrey P."/>
        </authorList>
    </citation>
    <scope>NUCLEOTIDE SEQUENCE [LARGE SCALE GENOMIC DNA]</scope>
    <source>
        <strain evidence="4 5">DSM 43634</strain>
    </source>
</reference>
<keyword evidence="1 2" id="KW-0597">Phosphoprotein</keyword>
<dbReference type="InterPro" id="IPR050595">
    <property type="entry name" value="Bact_response_regulator"/>
</dbReference>